<dbReference type="Proteomes" id="UP000000653">
    <property type="component" value="Chromosome"/>
</dbReference>
<dbReference type="InterPro" id="IPR015025">
    <property type="entry name" value="PoNi_C"/>
</dbReference>
<evidence type="ECO:0008006" key="5">
    <source>
        <dbReference type="Google" id="ProtNLM"/>
    </source>
</evidence>
<dbReference type="AlphaFoldDB" id="A0A0H2ZAU1"/>
<evidence type="ECO:0000313" key="3">
    <source>
        <dbReference type="EMBL" id="ABJ11370.1"/>
    </source>
</evidence>
<dbReference type="KEGG" id="pau:PA14_36250"/>
<evidence type="ECO:0000313" key="4">
    <source>
        <dbReference type="Proteomes" id="UP000000653"/>
    </source>
</evidence>
<dbReference type="Pfam" id="PF20734">
    <property type="entry name" value="PA2201_N"/>
    <property type="match status" value="1"/>
</dbReference>
<feature type="domain" description="PoNi N-terminal" evidence="2">
    <location>
        <begin position="6"/>
        <end position="129"/>
    </location>
</feature>
<accession>A0A0H2ZAU1</accession>
<dbReference type="InterPro" id="IPR028997">
    <property type="entry name" value="PA2201-like_N"/>
</dbReference>
<name>A0A0H2ZAU1_PSEAB</name>
<dbReference type="Pfam" id="PF08929">
    <property type="entry name" value="PoNi_C"/>
    <property type="match status" value="1"/>
</dbReference>
<proteinExistence type="predicted"/>
<evidence type="ECO:0000259" key="2">
    <source>
        <dbReference type="Pfam" id="PF20734"/>
    </source>
</evidence>
<gene>
    <name evidence="3" type="ordered locus">PA14_36250</name>
</gene>
<dbReference type="Gene3D" id="1.10.3920.10">
    <property type="entry name" value="PA2201 C-terminal domain-like"/>
    <property type="match status" value="1"/>
</dbReference>
<organism evidence="3 4">
    <name type="scientific">Pseudomonas aeruginosa (strain UCBPP-PA14)</name>
    <dbReference type="NCBI Taxonomy" id="208963"/>
    <lineage>
        <taxon>Bacteria</taxon>
        <taxon>Pseudomonadati</taxon>
        <taxon>Pseudomonadota</taxon>
        <taxon>Gammaproteobacteria</taxon>
        <taxon>Pseudomonadales</taxon>
        <taxon>Pseudomonadaceae</taxon>
        <taxon>Pseudomonas</taxon>
    </lineage>
</organism>
<dbReference type="InterPro" id="IPR028983">
    <property type="entry name" value="PA2201-like_C"/>
</dbReference>
<dbReference type="HOGENOM" id="CLU_082408_0_0_6"/>
<dbReference type="Gene3D" id="1.20.1440.70">
    <property type="entry name" value="PA2201 N-terminal domain-like"/>
    <property type="match status" value="1"/>
</dbReference>
<protein>
    <recommendedName>
        <fullName evidence="5">DUF1911 domain-containing protein</fullName>
    </recommendedName>
</protein>
<sequence>MHAFPLTLDNRLADALPLWRNLARTDRAPRRNIDLADWKADWRELIAALDRFSRSHGYRQPFTAQGHAALENAWAWGQAAENASTLLLKAIDRGLAGAELRSIYLETAALWLDYSRLLGAARDSLREQGEVDFETAPALAPRTGQYPFALQLLAMGVLLDAQELIPALVEEVLQFDTDRLLDYLGAAALGLTSASEETFHPRPFGQLRAFFEEADGSDAQALAPYLQSQYREFFQLSPKAQKKTRRLTGPYAWGWWAMEVSALGVLYGWDDGVLRASPHYLGDLVDYARARGDA</sequence>
<evidence type="ECO:0000259" key="1">
    <source>
        <dbReference type="Pfam" id="PF08929"/>
    </source>
</evidence>
<dbReference type="BioCyc" id="PAER208963:G1G74-3043-MONOMER"/>
<reference evidence="3 4" key="1">
    <citation type="journal article" date="2006" name="Genome Biol.">
        <title>Genomic analysis reveals that Pseudomonas aeruginosa virulence is combinatorial.</title>
        <authorList>
            <person name="Lee D.G."/>
            <person name="Urbach J.M."/>
            <person name="Wu G."/>
            <person name="Liberati N.T."/>
            <person name="Feinbaum R.L."/>
            <person name="Miyata S."/>
            <person name="Diggins L.T."/>
            <person name="He J."/>
            <person name="Saucier M."/>
            <person name="Deziel E."/>
            <person name="Friedman L."/>
            <person name="Li L."/>
            <person name="Grills G."/>
            <person name="Montgomery K."/>
            <person name="Kucherlapati R."/>
            <person name="Rahme L.G."/>
            <person name="Ausubel F.M."/>
        </authorList>
    </citation>
    <scope>NUCLEOTIDE SEQUENCE [LARGE SCALE GENOMIC DNA]</scope>
    <source>
        <strain evidence="3 4">UCBPP-PA14</strain>
    </source>
</reference>
<dbReference type="SUPFAM" id="SSF140731">
    <property type="entry name" value="PA2201 C-terminal domain-like"/>
    <property type="match status" value="1"/>
</dbReference>
<dbReference type="RefSeq" id="WP_009315738.1">
    <property type="nucleotide sequence ID" value="NC_008463.1"/>
</dbReference>
<dbReference type="SUPFAM" id="SSF140486">
    <property type="entry name" value="PA2201 N-terminal domain-like"/>
    <property type="match status" value="1"/>
</dbReference>
<dbReference type="EMBL" id="CP000438">
    <property type="protein sequence ID" value="ABJ11370.1"/>
    <property type="molecule type" value="Genomic_DNA"/>
</dbReference>
<feature type="domain" description="PoNi C-terminal" evidence="1">
    <location>
        <begin position="177"/>
        <end position="284"/>
    </location>
</feature>
<dbReference type="InterPro" id="IPR048852">
    <property type="entry name" value="PoNi_N_2"/>
</dbReference>